<organism evidence="1 2">
    <name type="scientific">Candidatus Terasakiella magnetica</name>
    <dbReference type="NCBI Taxonomy" id="1867952"/>
    <lineage>
        <taxon>Bacteria</taxon>
        <taxon>Pseudomonadati</taxon>
        <taxon>Pseudomonadota</taxon>
        <taxon>Alphaproteobacteria</taxon>
        <taxon>Rhodospirillales</taxon>
        <taxon>Terasakiellaceae</taxon>
        <taxon>Terasakiella</taxon>
    </lineage>
</organism>
<evidence type="ECO:0000313" key="2">
    <source>
        <dbReference type="Proteomes" id="UP000231658"/>
    </source>
</evidence>
<sequence length="30" mass="3363">MKLKQQRPVHAILMEITGLIIDTLNVTSAQ</sequence>
<keyword evidence="2" id="KW-1185">Reference proteome</keyword>
<gene>
    <name evidence="1" type="ORF">MTBPR1_10606</name>
</gene>
<protein>
    <submittedName>
        <fullName evidence="1">Uncharacterized protein</fullName>
    </submittedName>
</protein>
<dbReference type="EMBL" id="FLYE01000001">
    <property type="protein sequence ID" value="SCA55359.1"/>
    <property type="molecule type" value="Genomic_DNA"/>
</dbReference>
<evidence type="ECO:0000313" key="1">
    <source>
        <dbReference type="EMBL" id="SCA55359.1"/>
    </source>
</evidence>
<dbReference type="AlphaFoldDB" id="A0A1C3RDL7"/>
<accession>A0A1C3RDL7</accession>
<proteinExistence type="predicted"/>
<dbReference type="Proteomes" id="UP000231658">
    <property type="component" value="Unassembled WGS sequence"/>
</dbReference>
<name>A0A1C3RDL7_9PROT</name>
<reference evidence="1 2" key="1">
    <citation type="submission" date="2016-07" db="EMBL/GenBank/DDBJ databases">
        <authorList>
            <person name="Lefevre C.T."/>
        </authorList>
    </citation>
    <scope>NUCLEOTIDE SEQUENCE [LARGE SCALE GENOMIC DNA]</scope>
    <source>
        <strain evidence="1">PR1</strain>
    </source>
</reference>
<dbReference type="STRING" id="1867952.MTBPR1_10606"/>